<dbReference type="AlphaFoldDB" id="A0A8H5C5N3"/>
<comment type="caution">
    <text evidence="1">The sequence shown here is derived from an EMBL/GenBank/DDBJ whole genome shotgun (WGS) entry which is preliminary data.</text>
</comment>
<reference evidence="1 2" key="1">
    <citation type="journal article" date="2020" name="ISME J.">
        <title>Uncovering the hidden diversity of litter-decomposition mechanisms in mushroom-forming fungi.</title>
        <authorList>
            <person name="Floudas D."/>
            <person name="Bentzer J."/>
            <person name="Ahren D."/>
            <person name="Johansson T."/>
            <person name="Persson P."/>
            <person name="Tunlid A."/>
        </authorList>
    </citation>
    <scope>NUCLEOTIDE SEQUENCE [LARGE SCALE GENOMIC DNA]</scope>
    <source>
        <strain evidence="1 2">CBS 175.51</strain>
    </source>
</reference>
<evidence type="ECO:0000313" key="2">
    <source>
        <dbReference type="Proteomes" id="UP000541558"/>
    </source>
</evidence>
<organism evidence="1 2">
    <name type="scientific">Ephemerocybe angulata</name>
    <dbReference type="NCBI Taxonomy" id="980116"/>
    <lineage>
        <taxon>Eukaryota</taxon>
        <taxon>Fungi</taxon>
        <taxon>Dikarya</taxon>
        <taxon>Basidiomycota</taxon>
        <taxon>Agaricomycotina</taxon>
        <taxon>Agaricomycetes</taxon>
        <taxon>Agaricomycetidae</taxon>
        <taxon>Agaricales</taxon>
        <taxon>Agaricineae</taxon>
        <taxon>Psathyrellaceae</taxon>
        <taxon>Ephemerocybe</taxon>
    </lineage>
</organism>
<dbReference type="Proteomes" id="UP000541558">
    <property type="component" value="Unassembled WGS sequence"/>
</dbReference>
<proteinExistence type="predicted"/>
<keyword evidence="2" id="KW-1185">Reference proteome</keyword>
<dbReference type="EMBL" id="JAACJK010000060">
    <property type="protein sequence ID" value="KAF5335715.1"/>
    <property type="molecule type" value="Genomic_DNA"/>
</dbReference>
<name>A0A8H5C5N3_9AGAR</name>
<protein>
    <submittedName>
        <fullName evidence="1">Uncharacterized protein</fullName>
    </submittedName>
</protein>
<accession>A0A8H5C5N3</accession>
<evidence type="ECO:0000313" key="1">
    <source>
        <dbReference type="EMBL" id="KAF5335715.1"/>
    </source>
</evidence>
<sequence length="383" mass="42765">MDSDTFNTPCKTQEAKLDNIQLQQLGCRDTALMADHAVMDAARLLGNDALQTLFEPLHAQYQELLDSFNNQDQRLTDVERLGHDHLFHISSLQEIIAGDLSKELTDRQEESGRVSESLERLIATTSIHNDRLSRIELLVHGLESSLERTDGSASAHSARLEEVESALKNALSTLKEYQGADEEQHHVHTQNIDELQSKLQREVEALKTTIALRLSKLTDEIMSQSYDMNLQNAIAITKDMAQTTARLSKLHEGLKNTKGRVQHSESNIDSLFKALQTQAEIIEQEHSVLCARQTELEKANEQRWIDLEFQLNEIRSGLPSVYTDPLPSKTEEAPPTFGNTLACEIHAALETSDQGTLDDSDNEPLVVVNGVESPITRPDTSIG</sequence>
<gene>
    <name evidence="1" type="ORF">D9611_009747</name>
</gene>